<evidence type="ECO:0000256" key="1">
    <source>
        <dbReference type="SAM" id="Phobius"/>
    </source>
</evidence>
<name>A0A846T9J5_9BACI</name>
<accession>A0A846T9J5</accession>
<dbReference type="InterPro" id="IPR054331">
    <property type="entry name" value="LiaF_TM"/>
</dbReference>
<dbReference type="InterPro" id="IPR024425">
    <property type="entry name" value="LiaF-like_C"/>
</dbReference>
<organism evidence="4 5">
    <name type="scientific">Mesobacillus selenatarsenatis</name>
    <dbReference type="NCBI Taxonomy" id="388741"/>
    <lineage>
        <taxon>Bacteria</taxon>
        <taxon>Bacillati</taxon>
        <taxon>Bacillota</taxon>
        <taxon>Bacilli</taxon>
        <taxon>Bacillales</taxon>
        <taxon>Bacillaceae</taxon>
        <taxon>Mesobacillus</taxon>
    </lineage>
</organism>
<keyword evidence="1" id="KW-0472">Membrane</keyword>
<feature type="domain" description="LiaF transmembrane" evidence="3">
    <location>
        <begin position="12"/>
        <end position="108"/>
    </location>
</feature>
<evidence type="ECO:0000259" key="2">
    <source>
        <dbReference type="Pfam" id="PF09922"/>
    </source>
</evidence>
<evidence type="ECO:0000313" key="4">
    <source>
        <dbReference type="EMBL" id="NKE05658.1"/>
    </source>
</evidence>
<proteinExistence type="predicted"/>
<evidence type="ECO:0000259" key="3">
    <source>
        <dbReference type="Pfam" id="PF22570"/>
    </source>
</evidence>
<evidence type="ECO:0000313" key="5">
    <source>
        <dbReference type="Proteomes" id="UP000587942"/>
    </source>
</evidence>
<dbReference type="EMBL" id="JAAVUM010000005">
    <property type="protein sequence ID" value="NKE05658.1"/>
    <property type="molecule type" value="Genomic_DNA"/>
</dbReference>
<dbReference type="InterPro" id="IPR016975">
    <property type="entry name" value="Cell_wall_LiaF"/>
</dbReference>
<dbReference type="Pfam" id="PF22570">
    <property type="entry name" value="LiaF-TM"/>
    <property type="match status" value="1"/>
</dbReference>
<feature type="domain" description="Cell wall-active antibiotics response LiaF-like C-terminal" evidence="2">
    <location>
        <begin position="141"/>
        <end position="252"/>
    </location>
</feature>
<keyword evidence="1" id="KW-0812">Transmembrane</keyword>
<comment type="caution">
    <text evidence="4">The sequence shown here is derived from an EMBL/GenBank/DDBJ whole genome shotgun (WGS) entry which is preliminary data.</text>
</comment>
<feature type="transmembrane region" description="Helical" evidence="1">
    <location>
        <begin position="37"/>
        <end position="54"/>
    </location>
</feature>
<dbReference type="PIRSF" id="PIRSF031509">
    <property type="entry name" value="Cell_wall_LiaF/YvqF"/>
    <property type="match status" value="1"/>
</dbReference>
<gene>
    <name evidence="4" type="ORF">GWK17_09290</name>
</gene>
<feature type="transmembrane region" description="Helical" evidence="1">
    <location>
        <begin position="61"/>
        <end position="79"/>
    </location>
</feature>
<dbReference type="NCBIfam" id="NF040535">
    <property type="entry name" value="LiaF_C_term"/>
    <property type="match status" value="1"/>
</dbReference>
<reference evidence="4 5" key="1">
    <citation type="submission" date="2020-03" db="EMBL/GenBank/DDBJ databases">
        <authorList>
            <person name="Sun Q."/>
        </authorList>
    </citation>
    <scope>NUCLEOTIDE SEQUENCE [LARGE SCALE GENOMIC DNA]</scope>
    <source>
        <strain evidence="4 5">KACC 21451</strain>
    </source>
</reference>
<dbReference type="RefSeq" id="WP_167832093.1">
    <property type="nucleotide sequence ID" value="NZ_JAAVUM010000005.1"/>
</dbReference>
<feature type="transmembrane region" description="Helical" evidence="1">
    <location>
        <begin position="85"/>
        <end position="104"/>
    </location>
</feature>
<dbReference type="InterPro" id="IPR047793">
    <property type="entry name" value="LiaF_C"/>
</dbReference>
<dbReference type="Pfam" id="PF09922">
    <property type="entry name" value="LiaF-like_C"/>
    <property type="match status" value="1"/>
</dbReference>
<dbReference type="Proteomes" id="UP000587942">
    <property type="component" value="Unassembled WGS sequence"/>
</dbReference>
<feature type="transmembrane region" description="Helical" evidence="1">
    <location>
        <begin position="12"/>
        <end position="31"/>
    </location>
</feature>
<dbReference type="GO" id="GO:0016020">
    <property type="term" value="C:membrane"/>
    <property type="evidence" value="ECO:0007669"/>
    <property type="project" value="InterPro"/>
</dbReference>
<keyword evidence="1" id="KW-1133">Transmembrane helix</keyword>
<dbReference type="AlphaFoldDB" id="A0A846T9J5"/>
<sequence>MGTRSVNQIAAAILLSGLGLILLLVNLGVISLEIKELFVVTYPFLLLVYGLVPLLRKQFGWGSFIIFFSSLLIMDRFNVIDFGFFDVWKLWPLVLVYFGAAILFKSKKIKVIYQTDISSEKELESTSLPEASLKKIRGVSVGKVTFKKQNWAVEPMDLYNMVGEYFIDFSKGFIPDRETPIRVRGWVGEVKMLIPEDVPVKIDAVIGVGEVKLFDYAQEQIKHVVAYKSDDYDKAVRKLNITIELKIGSVRIDRV</sequence>
<protein>
    <submittedName>
        <fullName evidence="4">Cell wall-active antibiotics response protein</fullName>
    </submittedName>
</protein>